<dbReference type="CDD" id="cd13134">
    <property type="entry name" value="MATE_like_8"/>
    <property type="match status" value="1"/>
</dbReference>
<dbReference type="EMBL" id="CP096983">
    <property type="protein sequence ID" value="URZ10683.1"/>
    <property type="molecule type" value="Genomic_DNA"/>
</dbReference>
<evidence type="ECO:0000313" key="7">
    <source>
        <dbReference type="EMBL" id="URZ10683.1"/>
    </source>
</evidence>
<keyword evidence="3" id="KW-1003">Cell membrane</keyword>
<proteinExistence type="predicted"/>
<dbReference type="Proteomes" id="UP000190951">
    <property type="component" value="Chromosome"/>
</dbReference>
<dbReference type="GO" id="GO:0005886">
    <property type="term" value="C:plasma membrane"/>
    <property type="evidence" value="ECO:0007669"/>
    <property type="project" value="UniProtKB-SubCell"/>
</dbReference>
<name>A0A1S8LP58_9CLOT</name>
<evidence type="ECO:0000313" key="8">
    <source>
        <dbReference type="Proteomes" id="UP000190951"/>
    </source>
</evidence>
<keyword evidence="4" id="KW-0812">Transmembrane</keyword>
<evidence type="ECO:0000256" key="2">
    <source>
        <dbReference type="ARBA" id="ARBA00022448"/>
    </source>
</evidence>
<dbReference type="AlphaFoldDB" id="A0A1S8LP58"/>
<keyword evidence="8" id="KW-1185">Reference proteome</keyword>
<dbReference type="InterPro" id="IPR048279">
    <property type="entry name" value="MdtK-like"/>
</dbReference>
<dbReference type="PIRSF" id="PIRSF006603">
    <property type="entry name" value="DinF"/>
    <property type="match status" value="1"/>
</dbReference>
<comment type="subcellular location">
    <subcellularLocation>
        <location evidence="1">Cell membrane</location>
        <topology evidence="1">Multi-pass membrane protein</topology>
    </subcellularLocation>
</comment>
<reference evidence="7 8" key="1">
    <citation type="submission" date="2022-04" db="EMBL/GenBank/DDBJ databases">
        <title>Genome sequence of C. roseum typestrain.</title>
        <authorList>
            <person name="Poehlein A."/>
            <person name="Schoch T."/>
            <person name="Duerre P."/>
            <person name="Daniel R."/>
        </authorList>
    </citation>
    <scope>NUCLEOTIDE SEQUENCE [LARGE SCALE GENOMIC DNA]</scope>
    <source>
        <strain evidence="7 8">DSM 7320</strain>
    </source>
</reference>
<dbReference type="Pfam" id="PF01554">
    <property type="entry name" value="MatE"/>
    <property type="match status" value="2"/>
</dbReference>
<dbReference type="PANTHER" id="PTHR42925">
    <property type="entry name" value="MULTIDRUG AND TOXIN EFFLUX PROTEIN MATE FAMILY"/>
    <property type="match status" value="1"/>
</dbReference>
<dbReference type="PANTHER" id="PTHR42925:SF2">
    <property type="entry name" value="NA+ DRIVEN MULTIDRUG EFFLUX PUMP"/>
    <property type="match status" value="1"/>
</dbReference>
<dbReference type="NCBIfam" id="TIGR00797">
    <property type="entry name" value="matE"/>
    <property type="match status" value="1"/>
</dbReference>
<organism evidence="7 8">
    <name type="scientific">Clostridium felsineum</name>
    <dbReference type="NCBI Taxonomy" id="36839"/>
    <lineage>
        <taxon>Bacteria</taxon>
        <taxon>Bacillati</taxon>
        <taxon>Bacillota</taxon>
        <taxon>Clostridia</taxon>
        <taxon>Eubacteriales</taxon>
        <taxon>Clostridiaceae</taxon>
        <taxon>Clostridium</taxon>
    </lineage>
</organism>
<dbReference type="RefSeq" id="WP_077832484.1">
    <property type="nucleotide sequence ID" value="NZ_CP096983.1"/>
</dbReference>
<dbReference type="InterPro" id="IPR002528">
    <property type="entry name" value="MATE_fam"/>
</dbReference>
<sequence length="456" mass="50131">MNLLQLFNDKKFFKSAAKLAIPIIIQNFILSSLNLVDNIIIGGLGETAIAGVGLANQYFFLLDLALFGTCSGASIFTAQYWGKRDTKNIKRVLGICLIATIVLSGIFTLGALIFPKTIIGFFSADKNVISLGANYLRIICLSYIVTGISFAYSIILRTVGEVKIPMFVSGTALAINTFLNFSLVYGIGSFKGIGVYGSAIATLIARFIEFFLMLFAIYKLKLPIAAKLHELVDLSFTFVKKFFKVAIPVILNESMWGLGVTAYAAVYAHMGTAVIAATNITSTIDRLSMVIFFGFGNAAAIMIGNKIGEKDEKTAFLYAKRFIILSPVIGVFMGIILYTTSPAILYAYNVSSTVHMYSKEILHIIGMFLWIKIFNYTNVVGILRSGGDTKFCLMLDMGGMWLVGVPFVALTGLYFHLPIGIVYYFVFMEEFVKLLVGIPRLVSKKWINNLVSKPNS</sequence>
<dbReference type="KEGG" id="crw:CROST_013930"/>
<evidence type="ECO:0000256" key="1">
    <source>
        <dbReference type="ARBA" id="ARBA00004651"/>
    </source>
</evidence>
<keyword evidence="6" id="KW-0472">Membrane</keyword>
<evidence type="ECO:0000256" key="6">
    <source>
        <dbReference type="ARBA" id="ARBA00023136"/>
    </source>
</evidence>
<evidence type="ECO:0000256" key="3">
    <source>
        <dbReference type="ARBA" id="ARBA00022475"/>
    </source>
</evidence>
<evidence type="ECO:0000256" key="5">
    <source>
        <dbReference type="ARBA" id="ARBA00022989"/>
    </source>
</evidence>
<keyword evidence="2" id="KW-0813">Transport</keyword>
<accession>A0A1S8LP58</accession>
<dbReference type="STRING" id="84029.CROST_02370"/>
<keyword evidence="5" id="KW-1133">Transmembrane helix</keyword>
<dbReference type="GO" id="GO:0042910">
    <property type="term" value="F:xenobiotic transmembrane transporter activity"/>
    <property type="evidence" value="ECO:0007669"/>
    <property type="project" value="InterPro"/>
</dbReference>
<dbReference type="GO" id="GO:0015297">
    <property type="term" value="F:antiporter activity"/>
    <property type="evidence" value="ECO:0007669"/>
    <property type="project" value="InterPro"/>
</dbReference>
<evidence type="ECO:0000256" key="4">
    <source>
        <dbReference type="ARBA" id="ARBA00022692"/>
    </source>
</evidence>
<protein>
    <submittedName>
        <fullName evidence="7">FMN/FAD exporter YeeO</fullName>
    </submittedName>
</protein>
<dbReference type="InterPro" id="IPR047135">
    <property type="entry name" value="YsiQ"/>
</dbReference>
<gene>
    <name evidence="7" type="primary">yeeO_1</name>
    <name evidence="7" type="ORF">CROST_013930</name>
</gene>